<sequence>MNIEILAVGTRGDVQPYVALGKGLLAAGHCVTLCTCAKFESFITDHGLNYASMNDDLIDFMHSDDGKIAMENTGNWWEAIKTAFKLLPKLGPMQRQQIKDTWESTCAAKPDLILFHPKAVGAVDFAERLGVPCMLAFYLPMYVSTGSFPAMGIPDLRIGRWYNRLTYRFIAKATWWGTGKYINEWRQANGLPPRRGGKYLRHANGEPIPALHAYSESIIPRPSDWPESATVTGYWFLNHPEGWRPSPELEDFLAGGEPPVYFGFGSIFGRDPVHLTQIVLDAVRATGVRAIIASGWGGLDPARFELPSTVLAIDSVPHDWLFPRVAAVVHHGGCGTTAAGLRAGRPTVVCSFFGDQPFWGAKVKALGVGPAAIPQKRLSVERLSAAITQATTDVTLREKADALGQRIRNEDGVGNAVQFINHWMKRSR</sequence>
<dbReference type="GO" id="GO:0005975">
    <property type="term" value="P:carbohydrate metabolic process"/>
    <property type="evidence" value="ECO:0007669"/>
    <property type="project" value="InterPro"/>
</dbReference>
<evidence type="ECO:0000313" key="3">
    <source>
        <dbReference type="EMBL" id="QDV22562.1"/>
    </source>
</evidence>
<dbReference type="Pfam" id="PF03033">
    <property type="entry name" value="Glyco_transf_28"/>
    <property type="match status" value="1"/>
</dbReference>
<keyword evidence="4" id="KW-1185">Reference proteome</keyword>
<dbReference type="PANTHER" id="PTHR48050:SF13">
    <property type="entry name" value="STEROL 3-BETA-GLUCOSYLTRANSFERASE UGT80A2"/>
    <property type="match status" value="1"/>
</dbReference>
<gene>
    <name evidence="3" type="ORF">Q31a_08480</name>
</gene>
<proteinExistence type="predicted"/>
<accession>A0A518G1V2</accession>
<dbReference type="SUPFAM" id="SSF53756">
    <property type="entry name" value="UDP-Glycosyltransferase/glycogen phosphorylase"/>
    <property type="match status" value="1"/>
</dbReference>
<dbReference type="Gene3D" id="3.40.50.2000">
    <property type="entry name" value="Glycogen Phosphorylase B"/>
    <property type="match status" value="2"/>
</dbReference>
<dbReference type="FunFam" id="3.40.50.2000:FF:000009">
    <property type="entry name" value="Sterol 3-beta-glucosyltransferase UGT80A2"/>
    <property type="match status" value="1"/>
</dbReference>
<dbReference type="RefSeq" id="WP_145074258.1">
    <property type="nucleotide sequence ID" value="NZ_CP036298.1"/>
</dbReference>
<protein>
    <submittedName>
        <fullName evidence="3">MurG-like transferase</fullName>
        <ecNumber evidence="3">4.3.3.5</ecNumber>
    </submittedName>
</protein>
<dbReference type="GO" id="GO:0033072">
    <property type="term" value="P:vancomycin biosynthetic process"/>
    <property type="evidence" value="ECO:0007669"/>
    <property type="project" value="UniProtKB-ARBA"/>
</dbReference>
<organism evidence="3 4">
    <name type="scientific">Aureliella helgolandensis</name>
    <dbReference type="NCBI Taxonomy" id="2527968"/>
    <lineage>
        <taxon>Bacteria</taxon>
        <taxon>Pseudomonadati</taxon>
        <taxon>Planctomycetota</taxon>
        <taxon>Planctomycetia</taxon>
        <taxon>Pirellulales</taxon>
        <taxon>Pirellulaceae</taxon>
        <taxon>Aureliella</taxon>
    </lineage>
</organism>
<dbReference type="EMBL" id="CP036298">
    <property type="protein sequence ID" value="QDV22562.1"/>
    <property type="molecule type" value="Genomic_DNA"/>
</dbReference>
<keyword evidence="3" id="KW-0456">Lyase</keyword>
<dbReference type="KEGG" id="ahel:Q31a_08480"/>
<keyword evidence="3" id="KW-0808">Transferase</keyword>
<dbReference type="OrthoDB" id="9805366at2"/>
<dbReference type="Pfam" id="PF06722">
    <property type="entry name" value="EryCIII-like_C"/>
    <property type="match status" value="1"/>
</dbReference>
<dbReference type="GO" id="GO:0016758">
    <property type="term" value="F:hexosyltransferase activity"/>
    <property type="evidence" value="ECO:0007669"/>
    <property type="project" value="InterPro"/>
</dbReference>
<dbReference type="AlphaFoldDB" id="A0A518G1V2"/>
<feature type="domain" description="Glycosyltransferase family 28 N-terminal" evidence="1">
    <location>
        <begin position="5"/>
        <end position="143"/>
    </location>
</feature>
<evidence type="ECO:0000259" key="1">
    <source>
        <dbReference type="Pfam" id="PF03033"/>
    </source>
</evidence>
<feature type="domain" description="Erythromycin biosynthesis protein CIII-like C-terminal" evidence="2">
    <location>
        <begin position="305"/>
        <end position="404"/>
    </location>
</feature>
<dbReference type="InterPro" id="IPR004276">
    <property type="entry name" value="GlycoTrans_28_N"/>
</dbReference>
<dbReference type="CDD" id="cd03784">
    <property type="entry name" value="GT1_Gtf-like"/>
    <property type="match status" value="1"/>
</dbReference>
<dbReference type="GO" id="GO:0016829">
    <property type="term" value="F:lyase activity"/>
    <property type="evidence" value="ECO:0007669"/>
    <property type="project" value="UniProtKB-KW"/>
</dbReference>
<dbReference type="InterPro" id="IPR050426">
    <property type="entry name" value="Glycosyltransferase_28"/>
</dbReference>
<name>A0A518G1V2_9BACT</name>
<dbReference type="InterPro" id="IPR010610">
    <property type="entry name" value="EryCIII-like_C"/>
</dbReference>
<dbReference type="InterPro" id="IPR002213">
    <property type="entry name" value="UDP_glucos_trans"/>
</dbReference>
<evidence type="ECO:0000259" key="2">
    <source>
        <dbReference type="Pfam" id="PF06722"/>
    </source>
</evidence>
<dbReference type="EC" id="4.3.3.5" evidence="3"/>
<dbReference type="PANTHER" id="PTHR48050">
    <property type="entry name" value="STEROL 3-BETA-GLUCOSYLTRANSFERASE"/>
    <property type="match status" value="1"/>
</dbReference>
<dbReference type="Proteomes" id="UP000318017">
    <property type="component" value="Chromosome"/>
</dbReference>
<reference evidence="3 4" key="1">
    <citation type="submission" date="2019-02" db="EMBL/GenBank/DDBJ databases">
        <title>Deep-cultivation of Planctomycetes and their phenomic and genomic characterization uncovers novel biology.</title>
        <authorList>
            <person name="Wiegand S."/>
            <person name="Jogler M."/>
            <person name="Boedeker C."/>
            <person name="Pinto D."/>
            <person name="Vollmers J."/>
            <person name="Rivas-Marin E."/>
            <person name="Kohn T."/>
            <person name="Peeters S.H."/>
            <person name="Heuer A."/>
            <person name="Rast P."/>
            <person name="Oberbeckmann S."/>
            <person name="Bunk B."/>
            <person name="Jeske O."/>
            <person name="Meyerdierks A."/>
            <person name="Storesund J.E."/>
            <person name="Kallscheuer N."/>
            <person name="Luecker S."/>
            <person name="Lage O.M."/>
            <person name="Pohl T."/>
            <person name="Merkel B.J."/>
            <person name="Hornburger P."/>
            <person name="Mueller R.-W."/>
            <person name="Bruemmer F."/>
            <person name="Labrenz M."/>
            <person name="Spormann A.M."/>
            <person name="Op den Camp H."/>
            <person name="Overmann J."/>
            <person name="Amann R."/>
            <person name="Jetten M.S.M."/>
            <person name="Mascher T."/>
            <person name="Medema M.H."/>
            <person name="Devos D.P."/>
            <person name="Kaster A.-K."/>
            <person name="Ovreas L."/>
            <person name="Rohde M."/>
            <person name="Galperin M.Y."/>
            <person name="Jogler C."/>
        </authorList>
    </citation>
    <scope>NUCLEOTIDE SEQUENCE [LARGE SCALE GENOMIC DNA]</scope>
    <source>
        <strain evidence="3 4">Q31a</strain>
    </source>
</reference>
<dbReference type="GO" id="GO:0008194">
    <property type="term" value="F:UDP-glycosyltransferase activity"/>
    <property type="evidence" value="ECO:0007669"/>
    <property type="project" value="InterPro"/>
</dbReference>
<evidence type="ECO:0000313" key="4">
    <source>
        <dbReference type="Proteomes" id="UP000318017"/>
    </source>
</evidence>